<sequence>MLELARTFHRSLDRLSGPEQAVAKQVVFDYMADPSRPGLSLHRVDRARDKRFWTIRADRDLRVVVLKDGARSLFCWVGHHDEAYRWAENRRFEVHPVTGAAQIVELVEVVREEIRIVERTVARRAPEKPPLFAGEDDVYLLSLGVPEDFVALAKAVRSEDDLLALCERLPEEAAEALLDLHTGGRPAPAPVVAVGDFAMALQHPDARRRFWTTTDEADVARALERPWAEWLVFLHPSQRGAVERNFNGPARVSGGAGTGKSVVAMHRAAELARAAPGGRLMLTTYSKTLAARLSDGMDALLGVASPERGRVEVSHLHAYALAHVSRIAKPTVADGAYIDHLLKEAGRGLEPPFDFAFLRAEWDAVVDFWGLDSFEAYRDVARTGRGLALSPRQRRRLWEVFAAVRQGLAARGMLTFGEVCDALRARIEADGVQPFRHVVVDEAQDLGPRELRLVAALAVPGPRALFFAGDVGQRIFRWPFSWLGAGVDVRGRAQRLKVNYRTTAEIRRFSDRLLPGRIAEVDGELEERGALSVLRGQNPELKPAADLQGEIETLHDWLHRARADGIAPGEIAVLGRTRRAIDERATPALARLGLSGAWLSPDQDTGSDSITLGTLHAAKGLEFRAVAVVACDDGQLPLAAALVAETDPEARRIIEDRELSLFYVGCTRARDRLLVTWSGTPSRFLASAM</sequence>
<evidence type="ECO:0000256" key="6">
    <source>
        <dbReference type="ARBA" id="ARBA00034617"/>
    </source>
</evidence>
<keyword evidence="1 9" id="KW-0547">Nucleotide-binding</keyword>
<dbReference type="RefSeq" id="WP_054361863.1">
    <property type="nucleotide sequence ID" value="NZ_LJYW01000001.1"/>
</dbReference>
<dbReference type="Pfam" id="PF13361">
    <property type="entry name" value="UvrD_C"/>
    <property type="match status" value="1"/>
</dbReference>
<reference evidence="11 12" key="1">
    <citation type="submission" date="2015-09" db="EMBL/GenBank/DDBJ databases">
        <authorList>
            <person name="Jackson K.R."/>
            <person name="Lunt B.L."/>
            <person name="Fisher J.N.B."/>
            <person name="Gardner A.V."/>
            <person name="Bailey M.E."/>
            <person name="Deus L.M."/>
            <person name="Earl A.S."/>
            <person name="Gibby P.D."/>
            <person name="Hartmann K.A."/>
            <person name="Liu J.E."/>
            <person name="Manci A.M."/>
            <person name="Nielsen D.A."/>
            <person name="Solomon M.B."/>
            <person name="Breakwell D.P."/>
            <person name="Burnett S.H."/>
            <person name="Grose J.H."/>
        </authorList>
    </citation>
    <scope>NUCLEOTIDE SEQUENCE [LARGE SCALE GENOMIC DNA]</scope>
    <source>
        <strain evidence="11 12">16</strain>
    </source>
</reference>
<comment type="catalytic activity">
    <reaction evidence="8">
        <text>ATP + H2O = ADP + phosphate + H(+)</text>
        <dbReference type="Rhea" id="RHEA:13065"/>
        <dbReference type="ChEBI" id="CHEBI:15377"/>
        <dbReference type="ChEBI" id="CHEBI:15378"/>
        <dbReference type="ChEBI" id="CHEBI:30616"/>
        <dbReference type="ChEBI" id="CHEBI:43474"/>
        <dbReference type="ChEBI" id="CHEBI:456216"/>
        <dbReference type="EC" id="5.6.2.4"/>
    </reaction>
</comment>
<evidence type="ECO:0000259" key="10">
    <source>
        <dbReference type="PROSITE" id="PS51198"/>
    </source>
</evidence>
<evidence type="ECO:0000256" key="7">
    <source>
        <dbReference type="ARBA" id="ARBA00034808"/>
    </source>
</evidence>
<dbReference type="Gene3D" id="3.40.50.300">
    <property type="entry name" value="P-loop containing nucleotide triphosphate hydrolases"/>
    <property type="match status" value="2"/>
</dbReference>
<evidence type="ECO:0000313" key="12">
    <source>
        <dbReference type="Proteomes" id="UP000048984"/>
    </source>
</evidence>
<evidence type="ECO:0000256" key="8">
    <source>
        <dbReference type="ARBA" id="ARBA00048988"/>
    </source>
</evidence>
<dbReference type="AlphaFoldDB" id="A0A0P6VWI9"/>
<dbReference type="Proteomes" id="UP000048984">
    <property type="component" value="Unassembled WGS sequence"/>
</dbReference>
<dbReference type="STRING" id="665126.ABB55_05785"/>
<dbReference type="GO" id="GO:0005524">
    <property type="term" value="F:ATP binding"/>
    <property type="evidence" value="ECO:0007669"/>
    <property type="project" value="UniProtKB-UniRule"/>
</dbReference>
<dbReference type="InterPro" id="IPR027417">
    <property type="entry name" value="P-loop_NTPase"/>
</dbReference>
<dbReference type="SUPFAM" id="SSF52540">
    <property type="entry name" value="P-loop containing nucleoside triphosphate hydrolases"/>
    <property type="match status" value="1"/>
</dbReference>
<dbReference type="GO" id="GO:0000725">
    <property type="term" value="P:recombinational repair"/>
    <property type="evidence" value="ECO:0007669"/>
    <property type="project" value="TreeGrafter"/>
</dbReference>
<accession>A0A0P6VWI9</accession>
<dbReference type="Pfam" id="PF13245">
    <property type="entry name" value="AAA_19"/>
    <property type="match status" value="1"/>
</dbReference>
<keyword evidence="3 9" id="KW-0347">Helicase</keyword>
<dbReference type="PROSITE" id="PS51198">
    <property type="entry name" value="UVRD_HELICASE_ATP_BIND"/>
    <property type="match status" value="1"/>
</dbReference>
<dbReference type="InterPro" id="IPR014017">
    <property type="entry name" value="DNA_helicase_UvrD-like_C"/>
</dbReference>
<reference evidence="11 12" key="2">
    <citation type="submission" date="2015-10" db="EMBL/GenBank/DDBJ databases">
        <title>Draft Genome Sequence of Prosthecomicrobium hirschii ATCC 27832.</title>
        <authorList>
            <person name="Daniel J."/>
            <person name="Givan S.A."/>
            <person name="Brun Y.V."/>
            <person name="Brown P.J."/>
        </authorList>
    </citation>
    <scope>NUCLEOTIDE SEQUENCE [LARGE SCALE GENOMIC DNA]</scope>
    <source>
        <strain evidence="11 12">16</strain>
    </source>
</reference>
<evidence type="ECO:0000256" key="1">
    <source>
        <dbReference type="ARBA" id="ARBA00022741"/>
    </source>
</evidence>
<comment type="caution">
    <text evidence="11">The sequence shown here is derived from an EMBL/GenBank/DDBJ whole genome shotgun (WGS) entry which is preliminary data.</text>
</comment>
<comment type="catalytic activity">
    <reaction evidence="6">
        <text>Couples ATP hydrolysis with the unwinding of duplex DNA by translocating in the 3'-5' direction.</text>
        <dbReference type="EC" id="5.6.2.4"/>
    </reaction>
</comment>
<dbReference type="GO" id="GO:0005829">
    <property type="term" value="C:cytosol"/>
    <property type="evidence" value="ECO:0007669"/>
    <property type="project" value="TreeGrafter"/>
</dbReference>
<feature type="binding site" evidence="9">
    <location>
        <begin position="254"/>
        <end position="261"/>
    </location>
    <ligand>
        <name>ATP</name>
        <dbReference type="ChEBI" id="CHEBI:30616"/>
    </ligand>
</feature>
<dbReference type="EC" id="5.6.2.4" evidence="7"/>
<evidence type="ECO:0000256" key="5">
    <source>
        <dbReference type="ARBA" id="ARBA00023235"/>
    </source>
</evidence>
<name>A0A0P6VWI9_9HYPH</name>
<evidence type="ECO:0000256" key="2">
    <source>
        <dbReference type="ARBA" id="ARBA00022801"/>
    </source>
</evidence>
<dbReference type="PANTHER" id="PTHR11070">
    <property type="entry name" value="UVRD / RECB / PCRA DNA HELICASE FAMILY MEMBER"/>
    <property type="match status" value="1"/>
</dbReference>
<organism evidence="11 12">
    <name type="scientific">Prosthecodimorpha hirschii</name>
    <dbReference type="NCBI Taxonomy" id="665126"/>
    <lineage>
        <taxon>Bacteria</taxon>
        <taxon>Pseudomonadati</taxon>
        <taxon>Pseudomonadota</taxon>
        <taxon>Alphaproteobacteria</taxon>
        <taxon>Hyphomicrobiales</taxon>
        <taxon>Ancalomicrobiaceae</taxon>
        <taxon>Prosthecodimorpha</taxon>
    </lineage>
</organism>
<dbReference type="InterPro" id="IPR014016">
    <property type="entry name" value="UvrD-like_ATP-bd"/>
</dbReference>
<protein>
    <recommendedName>
        <fullName evidence="7">DNA 3'-5' helicase</fullName>
        <ecNumber evidence="7">5.6.2.4</ecNumber>
    </recommendedName>
</protein>
<evidence type="ECO:0000313" key="11">
    <source>
        <dbReference type="EMBL" id="KPL55696.1"/>
    </source>
</evidence>
<keyword evidence="12" id="KW-1185">Reference proteome</keyword>
<gene>
    <name evidence="11" type="ORF">ABB55_05785</name>
</gene>
<keyword evidence="4 9" id="KW-0067">ATP-binding</keyword>
<dbReference type="InterPro" id="IPR000212">
    <property type="entry name" value="DNA_helicase_UvrD/REP"/>
</dbReference>
<evidence type="ECO:0000256" key="4">
    <source>
        <dbReference type="ARBA" id="ARBA00022840"/>
    </source>
</evidence>
<proteinExistence type="predicted"/>
<evidence type="ECO:0000256" key="9">
    <source>
        <dbReference type="PROSITE-ProRule" id="PRU00560"/>
    </source>
</evidence>
<evidence type="ECO:0000256" key="3">
    <source>
        <dbReference type="ARBA" id="ARBA00022806"/>
    </source>
</evidence>
<dbReference type="GO" id="GO:0003677">
    <property type="term" value="F:DNA binding"/>
    <property type="evidence" value="ECO:0007669"/>
    <property type="project" value="InterPro"/>
</dbReference>
<dbReference type="PANTHER" id="PTHR11070:SF45">
    <property type="entry name" value="DNA 3'-5' HELICASE"/>
    <property type="match status" value="1"/>
</dbReference>
<dbReference type="GO" id="GO:0043138">
    <property type="term" value="F:3'-5' DNA helicase activity"/>
    <property type="evidence" value="ECO:0007669"/>
    <property type="project" value="UniProtKB-EC"/>
</dbReference>
<dbReference type="GO" id="GO:0016887">
    <property type="term" value="F:ATP hydrolysis activity"/>
    <property type="evidence" value="ECO:0007669"/>
    <property type="project" value="RHEA"/>
</dbReference>
<dbReference type="EMBL" id="LJYW01000001">
    <property type="protein sequence ID" value="KPL55696.1"/>
    <property type="molecule type" value="Genomic_DNA"/>
</dbReference>
<feature type="domain" description="UvrD-like helicase ATP-binding" evidence="10">
    <location>
        <begin position="233"/>
        <end position="510"/>
    </location>
</feature>
<keyword evidence="5" id="KW-0413">Isomerase</keyword>
<keyword evidence="2 9" id="KW-0378">Hydrolase</keyword>